<dbReference type="InterPro" id="IPR059019">
    <property type="entry name" value="WHD_CapW"/>
</dbReference>
<feature type="domain" description="WYL" evidence="1">
    <location>
        <begin position="124"/>
        <end position="192"/>
    </location>
</feature>
<gene>
    <name evidence="3" type="ORF">Q8W42_11805</name>
</gene>
<dbReference type="PIRSF" id="PIRSF015558">
    <property type="entry name" value="Txn_reg_DeoR_prd"/>
    <property type="match status" value="1"/>
</dbReference>
<evidence type="ECO:0000313" key="3">
    <source>
        <dbReference type="EMBL" id="MDP2501392.1"/>
    </source>
</evidence>
<evidence type="ECO:0000259" key="1">
    <source>
        <dbReference type="Pfam" id="PF13280"/>
    </source>
</evidence>
<feature type="domain" description="DNA-binding transcriptional repressor CapW winged helix-turn-helix" evidence="2">
    <location>
        <begin position="16"/>
        <end position="63"/>
    </location>
</feature>
<protein>
    <submittedName>
        <fullName evidence="3">WYL domain-containing protein</fullName>
    </submittedName>
</protein>
<dbReference type="Pfam" id="PF13280">
    <property type="entry name" value="WYL"/>
    <property type="match status" value="1"/>
</dbReference>
<dbReference type="EMBL" id="JAUYVL010000005">
    <property type="protein sequence ID" value="MDP2501392.1"/>
    <property type="molecule type" value="Genomic_DNA"/>
</dbReference>
<evidence type="ECO:0000313" key="4">
    <source>
        <dbReference type="Proteomes" id="UP001177935"/>
    </source>
</evidence>
<dbReference type="InterPro" id="IPR016634">
    <property type="entry name" value="CapW-like"/>
</dbReference>
<comment type="caution">
    <text evidence="3">The sequence shown here is derived from an EMBL/GenBank/DDBJ whole genome shotgun (WGS) entry which is preliminary data.</text>
</comment>
<dbReference type="Proteomes" id="UP001177935">
    <property type="component" value="Unassembled WGS sequence"/>
</dbReference>
<proteinExistence type="predicted"/>
<organism evidence="3 4">
    <name type="scientific">Vibrio splendidus</name>
    <dbReference type="NCBI Taxonomy" id="29497"/>
    <lineage>
        <taxon>Bacteria</taxon>
        <taxon>Pseudomonadati</taxon>
        <taxon>Pseudomonadota</taxon>
        <taxon>Gammaproteobacteria</taxon>
        <taxon>Vibrionales</taxon>
        <taxon>Vibrionaceae</taxon>
        <taxon>Vibrio</taxon>
    </lineage>
</organism>
<dbReference type="RefSeq" id="WP_102495795.1">
    <property type="nucleotide sequence ID" value="NZ_CAWNUI010000003.1"/>
</dbReference>
<reference evidence="3" key="1">
    <citation type="submission" date="2023-07" db="EMBL/GenBank/DDBJ databases">
        <title>Genome content predicts the carbon catabolic preferences of heterotrophic bacteria.</title>
        <authorList>
            <person name="Gralka M."/>
        </authorList>
    </citation>
    <scope>NUCLEOTIDE SEQUENCE</scope>
    <source>
        <strain evidence="3">6E02</strain>
    </source>
</reference>
<accession>A0AB35MXZ2</accession>
<dbReference type="AlphaFoldDB" id="A0AB35MXZ2"/>
<name>A0AB35MXZ2_VIBSP</name>
<evidence type="ECO:0000259" key="2">
    <source>
        <dbReference type="Pfam" id="PF26109"/>
    </source>
</evidence>
<dbReference type="PROSITE" id="PS52050">
    <property type="entry name" value="WYL"/>
    <property type="match status" value="1"/>
</dbReference>
<sequence>MENSSQPDITVETTSTNARLAYIDFKLLFTGRVTRADLKEAFGIAEAAASRVLSEYSKRRPNNKTQKTNAIVRSSFSPLTNIDGELALGMLANGFNSNKIFGVTELAYEKIGKVPNQLNTNEVAMITRAISGKYAISCNYYSENSSNHQMRTLVPLAVMHDGTSWMFRAYDRSESKENKFKNFHFARVRNVTEEHDSKEFKQHAYEAISQDQLWNLRLPLILKLHPSLSEVEKTKVRIDFGIASDKDEICITERAAFRWILEKKWYVDARTAEEKSNNQQNRFYKFELNNLDMIKMMEQATN</sequence>
<dbReference type="Pfam" id="PF26109">
    <property type="entry name" value="WHD_BrxR"/>
    <property type="match status" value="1"/>
</dbReference>
<dbReference type="InterPro" id="IPR026881">
    <property type="entry name" value="WYL_dom"/>
</dbReference>